<evidence type="ECO:0000313" key="2">
    <source>
        <dbReference type="Proteomes" id="UP000250831"/>
    </source>
</evidence>
<keyword evidence="2" id="KW-1185">Reference proteome</keyword>
<organism evidence="1 2">
    <name type="scientific">Sphingobacterium athyrii</name>
    <dbReference type="NCBI Taxonomy" id="2152717"/>
    <lineage>
        <taxon>Bacteria</taxon>
        <taxon>Pseudomonadati</taxon>
        <taxon>Bacteroidota</taxon>
        <taxon>Sphingobacteriia</taxon>
        <taxon>Sphingobacteriales</taxon>
        <taxon>Sphingobacteriaceae</taxon>
        <taxon>Sphingobacterium</taxon>
    </lineage>
</organism>
<dbReference type="RefSeq" id="WP_108633304.1">
    <property type="nucleotide sequence ID" value="NZ_DAMCKI010000014.1"/>
</dbReference>
<accession>A0A363NW69</accession>
<sequence length="69" mass="7648">MSTKEGGNDRKILNDETAESANDHIIIGMMIILLGDASPNKTIHAKVKTEKRTCIEKQICVIKLKDILV</sequence>
<gene>
    <name evidence="1" type="ORF">DCO56_08470</name>
</gene>
<dbReference type="EMBL" id="QCXX01000002">
    <property type="protein sequence ID" value="PUV24973.1"/>
    <property type="molecule type" value="Genomic_DNA"/>
</dbReference>
<dbReference type="AlphaFoldDB" id="A0A363NW69"/>
<dbReference type="Proteomes" id="UP000250831">
    <property type="component" value="Unassembled WGS sequence"/>
</dbReference>
<name>A0A363NW69_9SPHI</name>
<evidence type="ECO:0000313" key="1">
    <source>
        <dbReference type="EMBL" id="PUV24973.1"/>
    </source>
</evidence>
<comment type="caution">
    <text evidence="1">The sequence shown here is derived from an EMBL/GenBank/DDBJ whole genome shotgun (WGS) entry which is preliminary data.</text>
</comment>
<proteinExistence type="predicted"/>
<reference evidence="1 2" key="1">
    <citation type="submission" date="2018-04" db="EMBL/GenBank/DDBJ databases">
        <title>Sphingobacterium sp. M46 Genome.</title>
        <authorList>
            <person name="Cheng J."/>
            <person name="Li Y."/>
        </authorList>
    </citation>
    <scope>NUCLEOTIDE SEQUENCE [LARGE SCALE GENOMIC DNA]</scope>
    <source>
        <strain evidence="1 2">M46</strain>
    </source>
</reference>
<protein>
    <submittedName>
        <fullName evidence="1">Uncharacterized protein</fullName>
    </submittedName>
</protein>